<accession>A0A4Q7KN09</accession>
<protein>
    <submittedName>
        <fullName evidence="2">Uncharacterized protein</fullName>
    </submittedName>
</protein>
<dbReference type="AlphaFoldDB" id="A0A4Q7KN09"/>
<dbReference type="OrthoDB" id="3626156at2"/>
<feature type="region of interest" description="Disordered" evidence="1">
    <location>
        <begin position="96"/>
        <end position="133"/>
    </location>
</feature>
<name>A0A4Q7KN09_9PSEU</name>
<evidence type="ECO:0000256" key="1">
    <source>
        <dbReference type="SAM" id="MobiDB-lite"/>
    </source>
</evidence>
<keyword evidence="3" id="KW-1185">Reference proteome</keyword>
<dbReference type="EMBL" id="SGWQ01000006">
    <property type="protein sequence ID" value="RZS37001.1"/>
    <property type="molecule type" value="Genomic_DNA"/>
</dbReference>
<feature type="compositionally biased region" description="Gly residues" evidence="1">
    <location>
        <begin position="124"/>
        <end position="133"/>
    </location>
</feature>
<proteinExistence type="predicted"/>
<evidence type="ECO:0000313" key="3">
    <source>
        <dbReference type="Proteomes" id="UP000294257"/>
    </source>
</evidence>
<feature type="compositionally biased region" description="Basic and acidic residues" evidence="1">
    <location>
        <begin position="97"/>
        <end position="108"/>
    </location>
</feature>
<comment type="caution">
    <text evidence="2">The sequence shown here is derived from an EMBL/GenBank/DDBJ whole genome shotgun (WGS) entry which is preliminary data.</text>
</comment>
<reference evidence="2 3" key="1">
    <citation type="submission" date="2019-02" db="EMBL/GenBank/DDBJ databases">
        <title>Genomic Encyclopedia of Type Strains, Phase IV (KMG-IV): sequencing the most valuable type-strain genomes for metagenomic binning, comparative biology and taxonomic classification.</title>
        <authorList>
            <person name="Goeker M."/>
        </authorList>
    </citation>
    <scope>NUCLEOTIDE SEQUENCE [LARGE SCALE GENOMIC DNA]</scope>
    <source>
        <strain evidence="2 3">DSM 101727</strain>
    </source>
</reference>
<dbReference type="RefSeq" id="WP_130345607.1">
    <property type="nucleotide sequence ID" value="NZ_SGWQ01000006.1"/>
</dbReference>
<sequence>MPPPPEGYGYTTSALAAVAERFRSGAGTLDGATGKRAGAVDAGLSSDIVAAALVRVTQIGTVLAHVLDDTAGKVRAANGSYDDIENNNAGMMRLMQKQRDAGYGDGRRQTHVTKQPQSPLGPTGSRGGNSGGR</sequence>
<evidence type="ECO:0000313" key="2">
    <source>
        <dbReference type="EMBL" id="RZS37001.1"/>
    </source>
</evidence>
<dbReference type="Proteomes" id="UP000294257">
    <property type="component" value="Unassembled WGS sequence"/>
</dbReference>
<organism evidence="2 3">
    <name type="scientific">Herbihabitans rhizosphaerae</name>
    <dbReference type="NCBI Taxonomy" id="1872711"/>
    <lineage>
        <taxon>Bacteria</taxon>
        <taxon>Bacillati</taxon>
        <taxon>Actinomycetota</taxon>
        <taxon>Actinomycetes</taxon>
        <taxon>Pseudonocardiales</taxon>
        <taxon>Pseudonocardiaceae</taxon>
        <taxon>Herbihabitans</taxon>
    </lineage>
</organism>
<gene>
    <name evidence="2" type="ORF">EV193_106236</name>
</gene>